<evidence type="ECO:0000313" key="3">
    <source>
        <dbReference type="Proteomes" id="UP000078542"/>
    </source>
</evidence>
<accession>A0A151I959</accession>
<dbReference type="EMBL" id="KQ978303">
    <property type="protein sequence ID" value="KYM95336.1"/>
    <property type="molecule type" value="Genomic_DNA"/>
</dbReference>
<feature type="non-terminal residue" evidence="2">
    <location>
        <position position="1"/>
    </location>
</feature>
<dbReference type="AlphaFoldDB" id="A0A151I959"/>
<gene>
    <name evidence="2" type="ORF">ALC62_14021</name>
</gene>
<proteinExistence type="predicted"/>
<reference evidence="2 3" key="1">
    <citation type="submission" date="2016-03" db="EMBL/GenBank/DDBJ databases">
        <title>Cyphomyrmex costatus WGS genome.</title>
        <authorList>
            <person name="Nygaard S."/>
            <person name="Hu H."/>
            <person name="Boomsma J."/>
            <person name="Zhang G."/>
        </authorList>
    </citation>
    <scope>NUCLEOTIDE SEQUENCE [LARGE SCALE GENOMIC DNA]</scope>
    <source>
        <strain evidence="2">MS0001</strain>
        <tissue evidence="2">Whole body</tissue>
    </source>
</reference>
<sequence length="175" mass="19473">VPVLRQGRFSRVLLNSPESGTPPVSIPRPVATELETSASSLRQRRRRERSQMIPMSAGQGKRSSALLLERFTVLPKRRGRLSLFLMGEKRACDLEFLKKTRHDVTRRGASGEHSGHQRARIGNYGCKCRTVSTGAYTYRADWLADRKSAVRIDLLGAPRISGARTGGSKGESWEP</sequence>
<feature type="region of interest" description="Disordered" evidence="1">
    <location>
        <begin position="14"/>
        <end position="59"/>
    </location>
</feature>
<organism evidence="2 3">
    <name type="scientific">Cyphomyrmex costatus</name>
    <dbReference type="NCBI Taxonomy" id="456900"/>
    <lineage>
        <taxon>Eukaryota</taxon>
        <taxon>Metazoa</taxon>
        <taxon>Ecdysozoa</taxon>
        <taxon>Arthropoda</taxon>
        <taxon>Hexapoda</taxon>
        <taxon>Insecta</taxon>
        <taxon>Pterygota</taxon>
        <taxon>Neoptera</taxon>
        <taxon>Endopterygota</taxon>
        <taxon>Hymenoptera</taxon>
        <taxon>Apocrita</taxon>
        <taxon>Aculeata</taxon>
        <taxon>Formicoidea</taxon>
        <taxon>Formicidae</taxon>
        <taxon>Myrmicinae</taxon>
        <taxon>Cyphomyrmex</taxon>
    </lineage>
</organism>
<protein>
    <submittedName>
        <fullName evidence="2">Uncharacterized protein</fullName>
    </submittedName>
</protein>
<dbReference type="Proteomes" id="UP000078542">
    <property type="component" value="Unassembled WGS sequence"/>
</dbReference>
<evidence type="ECO:0000313" key="2">
    <source>
        <dbReference type="EMBL" id="KYM95336.1"/>
    </source>
</evidence>
<keyword evidence="3" id="KW-1185">Reference proteome</keyword>
<name>A0A151I959_9HYME</name>
<evidence type="ECO:0000256" key="1">
    <source>
        <dbReference type="SAM" id="MobiDB-lite"/>
    </source>
</evidence>